<feature type="chain" id="PRO_5021203912" evidence="1">
    <location>
        <begin position="19"/>
        <end position="160"/>
    </location>
</feature>
<feature type="signal peptide" evidence="1">
    <location>
        <begin position="1"/>
        <end position="18"/>
    </location>
</feature>
<accession>A0A4Y7IG28</accession>
<evidence type="ECO:0000313" key="3">
    <source>
        <dbReference type="Proteomes" id="UP000316621"/>
    </source>
</evidence>
<name>A0A4Y7IG28_PAPSO</name>
<dbReference type="EMBL" id="CM010715">
    <property type="protein sequence ID" value="RZC47857.1"/>
    <property type="molecule type" value="Genomic_DNA"/>
</dbReference>
<evidence type="ECO:0000256" key="1">
    <source>
        <dbReference type="SAM" id="SignalP"/>
    </source>
</evidence>
<keyword evidence="1" id="KW-0732">Signal</keyword>
<dbReference type="AlphaFoldDB" id="A0A4Y7IG28"/>
<protein>
    <submittedName>
        <fullName evidence="2">Uncharacterized protein</fullName>
    </submittedName>
</protein>
<keyword evidence="3" id="KW-1185">Reference proteome</keyword>
<evidence type="ECO:0000313" key="2">
    <source>
        <dbReference type="EMBL" id="RZC47857.1"/>
    </source>
</evidence>
<proteinExistence type="predicted"/>
<reference evidence="2 3" key="1">
    <citation type="journal article" date="2018" name="Science">
        <title>The opium poppy genome and morphinan production.</title>
        <authorList>
            <person name="Guo L."/>
            <person name="Winzer T."/>
            <person name="Yang X."/>
            <person name="Li Y."/>
            <person name="Ning Z."/>
            <person name="He Z."/>
            <person name="Teodor R."/>
            <person name="Lu Y."/>
            <person name="Bowser T.A."/>
            <person name="Graham I.A."/>
            <person name="Ye K."/>
        </authorList>
    </citation>
    <scope>NUCLEOTIDE SEQUENCE [LARGE SCALE GENOMIC DNA]</scope>
    <source>
        <strain evidence="3">cv. HN1</strain>
        <tissue evidence="2">Leaves</tissue>
    </source>
</reference>
<organism evidence="2 3">
    <name type="scientific">Papaver somniferum</name>
    <name type="common">Opium poppy</name>
    <dbReference type="NCBI Taxonomy" id="3469"/>
    <lineage>
        <taxon>Eukaryota</taxon>
        <taxon>Viridiplantae</taxon>
        <taxon>Streptophyta</taxon>
        <taxon>Embryophyta</taxon>
        <taxon>Tracheophyta</taxon>
        <taxon>Spermatophyta</taxon>
        <taxon>Magnoliopsida</taxon>
        <taxon>Ranunculales</taxon>
        <taxon>Papaveraceae</taxon>
        <taxon>Papaveroideae</taxon>
        <taxon>Papaver</taxon>
    </lineage>
</organism>
<dbReference type="Proteomes" id="UP000316621">
    <property type="component" value="Chromosome 1"/>
</dbReference>
<gene>
    <name evidence="2" type="ORF">C5167_040805</name>
</gene>
<dbReference type="Gramene" id="RZC47857">
    <property type="protein sequence ID" value="RZC47857"/>
    <property type="gene ID" value="C5167_040805"/>
</dbReference>
<sequence length="160" mass="18716">MWMFFMILSLGLVPKEDQSDFILNKTPITVKQDLFFKDGKRYCFIFCSYKDGDGVENPIGDEGFLEEESSEEAYTEPSEDAKLFVEIYLVTSIVKSAVYLTQLLFLRNRSTTERQVLRYAKWSFYHTRGSSLRGNKFPPQAYQTVQHVEWMPPRPSKKVQ</sequence>